<evidence type="ECO:0000313" key="4">
    <source>
        <dbReference type="EMBL" id="SNQ58994.1"/>
    </source>
</evidence>
<keyword evidence="1 4" id="KW-0808">Transferase</keyword>
<dbReference type="Proteomes" id="UP000218615">
    <property type="component" value="Unassembled WGS sequence"/>
</dbReference>
<dbReference type="PROSITE" id="PS51186">
    <property type="entry name" value="GNAT"/>
    <property type="match status" value="1"/>
</dbReference>
<name>A0A284VI98_9EURY</name>
<dbReference type="Gene3D" id="3.40.630.30">
    <property type="match status" value="1"/>
</dbReference>
<keyword evidence="2" id="KW-0012">Acyltransferase</keyword>
<reference evidence="5" key="1">
    <citation type="submission" date="2017-06" db="EMBL/GenBank/DDBJ databases">
        <authorList>
            <person name="Cremers G."/>
        </authorList>
    </citation>
    <scope>NUCLEOTIDE SEQUENCE [LARGE SCALE GENOMIC DNA]</scope>
</reference>
<dbReference type="SUPFAM" id="SSF55729">
    <property type="entry name" value="Acyl-CoA N-acyltransferases (Nat)"/>
    <property type="match status" value="1"/>
</dbReference>
<dbReference type="InterPro" id="IPR000182">
    <property type="entry name" value="GNAT_dom"/>
</dbReference>
<dbReference type="PANTHER" id="PTHR43420:SF12">
    <property type="entry name" value="N-ACETYLTRANSFERASE DOMAIN-CONTAINING PROTEIN"/>
    <property type="match status" value="1"/>
</dbReference>
<keyword evidence="5" id="KW-1185">Reference proteome</keyword>
<dbReference type="Pfam" id="PF00583">
    <property type="entry name" value="Acetyltransf_1"/>
    <property type="match status" value="1"/>
</dbReference>
<dbReference type="OrthoDB" id="43754at2157"/>
<evidence type="ECO:0000259" key="3">
    <source>
        <dbReference type="PROSITE" id="PS51186"/>
    </source>
</evidence>
<proteinExistence type="predicted"/>
<dbReference type="EMBL" id="FZMP01000006">
    <property type="protein sequence ID" value="SNQ58994.1"/>
    <property type="molecule type" value="Genomic_DNA"/>
</dbReference>
<dbReference type="RefSeq" id="WP_179293715.1">
    <property type="nucleotide sequence ID" value="NZ_FZMP01000006.1"/>
</dbReference>
<accession>A0A284VI98</accession>
<dbReference type="InterPro" id="IPR050680">
    <property type="entry name" value="YpeA/RimI_acetyltransf"/>
</dbReference>
<sequence length="148" mass="16960">MNPHIRPAKKEELPDLLALEKLCFKEETFHRKQLGYLLLKAKSLVLVASAEDNIIGSMIVLFRENILQARIYSLNVHPAYRRMGIGSLLMDTTFEFLKERGFRKITLEAGVNNTAARNLYESKGFSVDKTLRSYYKNGDDALHLTKNL</sequence>
<evidence type="ECO:0000313" key="5">
    <source>
        <dbReference type="Proteomes" id="UP000218615"/>
    </source>
</evidence>
<dbReference type="GO" id="GO:0016747">
    <property type="term" value="F:acyltransferase activity, transferring groups other than amino-acyl groups"/>
    <property type="evidence" value="ECO:0007669"/>
    <property type="project" value="InterPro"/>
</dbReference>
<protein>
    <submittedName>
        <fullName evidence="4">Putative Ribosomal-protein-alanine acetyltransferase</fullName>
    </submittedName>
</protein>
<dbReference type="AlphaFoldDB" id="A0A284VI98"/>
<evidence type="ECO:0000256" key="1">
    <source>
        <dbReference type="ARBA" id="ARBA00022679"/>
    </source>
</evidence>
<evidence type="ECO:0000256" key="2">
    <source>
        <dbReference type="ARBA" id="ARBA00023315"/>
    </source>
</evidence>
<dbReference type="InterPro" id="IPR016181">
    <property type="entry name" value="Acyl_CoA_acyltransferase"/>
</dbReference>
<gene>
    <name evidence="4" type="ORF">MNV_1030014</name>
</gene>
<dbReference type="CDD" id="cd04301">
    <property type="entry name" value="NAT_SF"/>
    <property type="match status" value="1"/>
</dbReference>
<organism evidence="4 5">
    <name type="scientific">Candidatus Methanoperedens nitratireducens</name>
    <dbReference type="NCBI Taxonomy" id="1392998"/>
    <lineage>
        <taxon>Archaea</taxon>
        <taxon>Methanobacteriati</taxon>
        <taxon>Methanobacteriota</taxon>
        <taxon>Stenosarchaea group</taxon>
        <taxon>Methanomicrobia</taxon>
        <taxon>Methanosarcinales</taxon>
        <taxon>ANME-2 cluster</taxon>
        <taxon>Candidatus Methanoperedentaceae</taxon>
        <taxon>Candidatus Methanoperedens</taxon>
    </lineage>
</organism>
<feature type="domain" description="N-acetyltransferase" evidence="3">
    <location>
        <begin position="3"/>
        <end position="148"/>
    </location>
</feature>
<dbReference type="PANTHER" id="PTHR43420">
    <property type="entry name" value="ACETYLTRANSFERASE"/>
    <property type="match status" value="1"/>
</dbReference>